<feature type="compositionally biased region" description="Polar residues" evidence="1">
    <location>
        <begin position="32"/>
        <end position="44"/>
    </location>
</feature>
<name>V5INK5_NEUCR</name>
<dbReference type="InParanoid" id="V5INK5"/>
<protein>
    <submittedName>
        <fullName evidence="2">Uncharacterized protein</fullName>
    </submittedName>
</protein>
<dbReference type="KEGG" id="ncr:NCU16591"/>
<reference evidence="2 3" key="1">
    <citation type="journal article" date="2003" name="Nature">
        <title>The genome sequence of the filamentous fungus Neurospora crassa.</title>
        <authorList>
            <person name="Galagan J.E."/>
            <person name="Calvo S.E."/>
            <person name="Borkovich K.A."/>
            <person name="Selker E.U."/>
            <person name="Read N.D."/>
            <person name="Jaffe D."/>
            <person name="FitzHugh W."/>
            <person name="Ma L.J."/>
            <person name="Smirnov S."/>
            <person name="Purcell S."/>
            <person name="Rehman B."/>
            <person name="Elkins T."/>
            <person name="Engels R."/>
            <person name="Wang S."/>
            <person name="Nielsen C.B."/>
            <person name="Butler J."/>
            <person name="Endrizzi M."/>
            <person name="Qui D."/>
            <person name="Ianakiev P."/>
            <person name="Bell-Pedersen D."/>
            <person name="Nelson M.A."/>
            <person name="Werner-Washburne M."/>
            <person name="Selitrennikoff C.P."/>
            <person name="Kinsey J.A."/>
            <person name="Braun E.L."/>
            <person name="Zelter A."/>
            <person name="Schulte U."/>
            <person name="Kothe G.O."/>
            <person name="Jedd G."/>
            <person name="Mewes W."/>
            <person name="Staben C."/>
            <person name="Marcotte E."/>
            <person name="Greenberg D."/>
            <person name="Roy A."/>
            <person name="Foley K."/>
            <person name="Naylor J."/>
            <person name="Stange-Thomann N."/>
            <person name="Barrett R."/>
            <person name="Gnerre S."/>
            <person name="Kamal M."/>
            <person name="Kamvysselis M."/>
            <person name="Mauceli E."/>
            <person name="Bielke C."/>
            <person name="Rudd S."/>
            <person name="Frishman D."/>
            <person name="Krystofova S."/>
            <person name="Rasmussen C."/>
            <person name="Metzenberg R.L."/>
            <person name="Perkins D.D."/>
            <person name="Kroken S."/>
            <person name="Cogoni C."/>
            <person name="Macino G."/>
            <person name="Catcheside D."/>
            <person name="Li W."/>
            <person name="Pratt R.J."/>
            <person name="Osmani S.A."/>
            <person name="DeSouza C.P."/>
            <person name="Glass L."/>
            <person name="Orbach M.J."/>
            <person name="Berglund J.A."/>
            <person name="Voelker R."/>
            <person name="Yarden O."/>
            <person name="Plamann M."/>
            <person name="Seiler S."/>
            <person name="Dunlap J."/>
            <person name="Radford A."/>
            <person name="Aramayo R."/>
            <person name="Natvig D.O."/>
            <person name="Alex L.A."/>
            <person name="Mannhaupt G."/>
            <person name="Ebbole D.J."/>
            <person name="Freitag M."/>
            <person name="Paulsen I."/>
            <person name="Sachs M.S."/>
            <person name="Lander E.S."/>
            <person name="Nusbaum C."/>
            <person name="Birren B."/>
        </authorList>
    </citation>
    <scope>NUCLEOTIDE SEQUENCE [LARGE SCALE GENOMIC DNA]</scope>
    <source>
        <strain evidence="3">ATCC 24698 / 74-OR23-1A / CBS 708.71 / DSM 1257 / FGSC 987</strain>
    </source>
</reference>
<evidence type="ECO:0000313" key="2">
    <source>
        <dbReference type="EMBL" id="ESA43718.1"/>
    </source>
</evidence>
<feature type="compositionally biased region" description="Basic residues" evidence="1">
    <location>
        <begin position="66"/>
        <end position="77"/>
    </location>
</feature>
<accession>V5INK5</accession>
<dbReference type="RefSeq" id="XP_011393711.1">
    <property type="nucleotide sequence ID" value="XM_011395409.1"/>
</dbReference>
<feature type="region of interest" description="Disordered" evidence="1">
    <location>
        <begin position="14"/>
        <end position="105"/>
    </location>
</feature>
<evidence type="ECO:0000256" key="1">
    <source>
        <dbReference type="SAM" id="MobiDB-lite"/>
    </source>
</evidence>
<dbReference type="AlphaFoldDB" id="V5INK5"/>
<dbReference type="EMBL" id="CM002237">
    <property type="protein sequence ID" value="ESA43718.1"/>
    <property type="molecule type" value="Genomic_DNA"/>
</dbReference>
<gene>
    <name evidence="2" type="ORF">NCU16591</name>
</gene>
<dbReference type="GeneID" id="23569543"/>
<proteinExistence type="predicted"/>
<organism evidence="2 3">
    <name type="scientific">Neurospora crassa (strain ATCC 24698 / 74-OR23-1A / CBS 708.71 / DSM 1257 / FGSC 987)</name>
    <dbReference type="NCBI Taxonomy" id="367110"/>
    <lineage>
        <taxon>Eukaryota</taxon>
        <taxon>Fungi</taxon>
        <taxon>Dikarya</taxon>
        <taxon>Ascomycota</taxon>
        <taxon>Pezizomycotina</taxon>
        <taxon>Sordariomycetes</taxon>
        <taxon>Sordariomycetidae</taxon>
        <taxon>Sordariales</taxon>
        <taxon>Sordariaceae</taxon>
        <taxon>Neurospora</taxon>
    </lineage>
</organism>
<dbReference type="Proteomes" id="UP000001805">
    <property type="component" value="Chromosome 6, Linkage Group II"/>
</dbReference>
<keyword evidence="3" id="KW-1185">Reference proteome</keyword>
<sequence length="134" mass="15290">MYICRRLKSINTKNDEKKDLGNRCVQKPGFVDNTSTSNKRTQGGNRIVEKPRKAKCPCVEHARQPTQKKKQKAPQRKTHTEPNGPLSETPLAERRRYPLTVRRRAESPVLPKQPVHAMPLDAYACLLVSCRTES</sequence>
<evidence type="ECO:0000313" key="3">
    <source>
        <dbReference type="Proteomes" id="UP000001805"/>
    </source>
</evidence>
<dbReference type="VEuPathDB" id="FungiDB:NCU16591"/>